<reference evidence="2 3" key="1">
    <citation type="submission" date="2019-06" db="EMBL/GenBank/DDBJ databases">
        <title>Whole genome shotgun sequence of Glutamicibacter nicotianae NBRC 14234.</title>
        <authorList>
            <person name="Hosoyama A."/>
            <person name="Uohara A."/>
            <person name="Ohji S."/>
            <person name="Ichikawa N."/>
        </authorList>
    </citation>
    <scope>NUCLEOTIDE SEQUENCE [LARGE SCALE GENOMIC DNA]</scope>
    <source>
        <strain evidence="2 3">NBRC 14234</strain>
    </source>
</reference>
<proteinExistence type="predicted"/>
<dbReference type="NCBIfam" id="TIGR01558">
    <property type="entry name" value="sm_term_P27"/>
    <property type="match status" value="1"/>
</dbReference>
<evidence type="ECO:0000313" key="2">
    <source>
        <dbReference type="EMBL" id="GEC12720.1"/>
    </source>
</evidence>
<sequence>MPGPMPKPALSVVREGNPGHRPQPESVVLPPVEFDEPDWSRELPEAQAPKKPKEPEREDGESIEHFQQRIYRYEKQLVSYQLKRQAINGTRFVKKRAKEEWDRVVPVLANSVGLGAVDFSLVVDMCICVARLEWAEHELSREGLITMGQRGPGKNPHTTIAGQYRTQLKTYVRELGLSPAARTGLPGREDTSEDDDPFD</sequence>
<evidence type="ECO:0000313" key="3">
    <source>
        <dbReference type="Proteomes" id="UP000316242"/>
    </source>
</evidence>
<feature type="compositionally biased region" description="Basic and acidic residues" evidence="1">
    <location>
        <begin position="51"/>
        <end position="62"/>
    </location>
</feature>
<keyword evidence="3" id="KW-1185">Reference proteome</keyword>
<dbReference type="Pfam" id="PF05119">
    <property type="entry name" value="Terminase_4"/>
    <property type="match status" value="1"/>
</dbReference>
<evidence type="ECO:0000256" key="1">
    <source>
        <dbReference type="SAM" id="MobiDB-lite"/>
    </source>
</evidence>
<feature type="region of interest" description="Disordered" evidence="1">
    <location>
        <begin position="1"/>
        <end position="62"/>
    </location>
</feature>
<dbReference type="InterPro" id="IPR006448">
    <property type="entry name" value="Phage_term_ssu_P27"/>
</dbReference>
<feature type="region of interest" description="Disordered" evidence="1">
    <location>
        <begin position="180"/>
        <end position="199"/>
    </location>
</feature>
<dbReference type="Proteomes" id="UP000316242">
    <property type="component" value="Unassembled WGS sequence"/>
</dbReference>
<name>A0ABQ0RMF8_GLUNI</name>
<accession>A0ABQ0RMF8</accession>
<gene>
    <name evidence="2" type="ORF">ANI01nite_19230</name>
</gene>
<comment type="caution">
    <text evidence="2">The sequence shown here is derived from an EMBL/GenBank/DDBJ whole genome shotgun (WGS) entry which is preliminary data.</text>
</comment>
<protein>
    <recommendedName>
        <fullName evidence="4">Terminase</fullName>
    </recommendedName>
</protein>
<dbReference type="EMBL" id="BJNE01000007">
    <property type="protein sequence ID" value="GEC12720.1"/>
    <property type="molecule type" value="Genomic_DNA"/>
</dbReference>
<evidence type="ECO:0008006" key="4">
    <source>
        <dbReference type="Google" id="ProtNLM"/>
    </source>
</evidence>
<organism evidence="2 3">
    <name type="scientific">Glutamicibacter nicotianae</name>
    <name type="common">Arthrobacter nicotianae</name>
    <dbReference type="NCBI Taxonomy" id="37929"/>
    <lineage>
        <taxon>Bacteria</taxon>
        <taxon>Bacillati</taxon>
        <taxon>Actinomycetota</taxon>
        <taxon>Actinomycetes</taxon>
        <taxon>Micrococcales</taxon>
        <taxon>Micrococcaceae</taxon>
        <taxon>Glutamicibacter</taxon>
    </lineage>
</organism>